<dbReference type="PANTHER" id="PTHR48007">
    <property type="entry name" value="LEUCINE-RICH REPEAT RECEPTOR-LIKE PROTEIN KINASE PXC1"/>
    <property type="match status" value="1"/>
</dbReference>
<keyword evidence="13" id="KW-1185">Reference proteome</keyword>
<dbReference type="Gene3D" id="1.10.510.10">
    <property type="entry name" value="Transferase(Phosphotransferase) domain 1"/>
    <property type="match status" value="1"/>
</dbReference>
<dbReference type="OrthoDB" id="418615at2759"/>
<sequence>MASQAALRHHLISSALLLLFAAASLTATARGNPEEAAVLLRFRSALSGSGAALPSWVGGAAPCNVNKTTWDGVICFNDHVWGIQLEGRNLTGRLDLSILAALRSLRTVSFMGNDLEGPLPELSRLGALKAAYFSGNRFSGEIPADAFAGMGSLKKLFLSNNDFSGPIPPSLAGLGKLLEVGLDHNKFAGRIPEFRQPELEKVDLSFNRLDGPIPERLAKMDSALFQGNDGLCGKPLTVTCDENGRPKRGLSGGLLAVIVLVIVIIALLLLIIIILAAARRQQQPAATARPSIHQNSPAAVDAAEKLEKRELEPTAGGGKKAGKESDHGRLAFVREGRERFELQDLLRAPAEVLGSGNLGSSYKAALAAGAVVVVKRFKEMNGAGREDFNEHMRRLGRLSHPNVLPLVAYYYKKEEKLLVYDFVANGSLAHMLHGKRGSSPPALDWPTRLKIVKGVARGLAYLYDQLPVLSLPHGHLKSSNVLLTDSFESLLSDYALAPVVNITAASQLMVAYKSPEAARMGRPSKKSDVWSLGVLLLEILTGKFPASVFRKGNGSDHSGAGDLAGWVRSVAREDWDGEVFDSDMRGAGGRVEMRKLMEVALECCEEDVERRVEMSEALERIEKLQAREDDKA</sequence>
<dbReference type="GO" id="GO:0016020">
    <property type="term" value="C:membrane"/>
    <property type="evidence" value="ECO:0007669"/>
    <property type="project" value="UniProtKB-SubCell"/>
</dbReference>
<dbReference type="SUPFAM" id="SSF56112">
    <property type="entry name" value="Protein kinase-like (PK-like)"/>
    <property type="match status" value="1"/>
</dbReference>
<keyword evidence="2" id="KW-0433">Leucine-rich repeat</keyword>
<dbReference type="Pfam" id="PF07714">
    <property type="entry name" value="PK_Tyr_Ser-Thr"/>
    <property type="match status" value="1"/>
</dbReference>
<organism evidence="12 13">
    <name type="scientific">Apostasia shenzhenica</name>
    <dbReference type="NCBI Taxonomy" id="1088818"/>
    <lineage>
        <taxon>Eukaryota</taxon>
        <taxon>Viridiplantae</taxon>
        <taxon>Streptophyta</taxon>
        <taxon>Embryophyta</taxon>
        <taxon>Tracheophyta</taxon>
        <taxon>Spermatophyta</taxon>
        <taxon>Magnoliopsida</taxon>
        <taxon>Liliopsida</taxon>
        <taxon>Asparagales</taxon>
        <taxon>Orchidaceae</taxon>
        <taxon>Apostasioideae</taxon>
        <taxon>Apostasia</taxon>
    </lineage>
</organism>
<dbReference type="InterPro" id="IPR011009">
    <property type="entry name" value="Kinase-like_dom_sf"/>
</dbReference>
<feature type="chain" id="PRO_5014183342" evidence="10">
    <location>
        <begin position="32"/>
        <end position="632"/>
    </location>
</feature>
<keyword evidence="12" id="KW-0418">Kinase</keyword>
<dbReference type="FunFam" id="3.30.200.20:FF:000307">
    <property type="entry name" value="pollen receptor-like kinase 1"/>
    <property type="match status" value="1"/>
</dbReference>
<comment type="subcellular location">
    <subcellularLocation>
        <location evidence="1">Membrane</location>
    </subcellularLocation>
</comment>
<evidence type="ECO:0000313" key="13">
    <source>
        <dbReference type="Proteomes" id="UP000236161"/>
    </source>
</evidence>
<keyword evidence="10" id="KW-0732">Signal</keyword>
<keyword evidence="12" id="KW-0675">Receptor</keyword>
<feature type="domain" description="Protein kinase" evidence="11">
    <location>
        <begin position="347"/>
        <end position="624"/>
    </location>
</feature>
<dbReference type="AlphaFoldDB" id="A0A2H9ZVW2"/>
<keyword evidence="8 9" id="KW-0472">Membrane</keyword>
<keyword evidence="5" id="KW-0547">Nucleotide-binding</keyword>
<evidence type="ECO:0000256" key="3">
    <source>
        <dbReference type="ARBA" id="ARBA00022692"/>
    </source>
</evidence>
<dbReference type="InterPro" id="IPR001245">
    <property type="entry name" value="Ser-Thr/Tyr_kinase_cat_dom"/>
</dbReference>
<name>A0A2H9ZVW2_9ASPA</name>
<evidence type="ECO:0000313" key="12">
    <source>
        <dbReference type="EMBL" id="PKA47416.1"/>
    </source>
</evidence>
<reference evidence="12 13" key="1">
    <citation type="journal article" date="2017" name="Nature">
        <title>The Apostasia genome and the evolution of orchids.</title>
        <authorList>
            <person name="Zhang G.Q."/>
            <person name="Liu K.W."/>
            <person name="Li Z."/>
            <person name="Lohaus R."/>
            <person name="Hsiao Y.Y."/>
            <person name="Niu S.C."/>
            <person name="Wang J.Y."/>
            <person name="Lin Y.C."/>
            <person name="Xu Q."/>
            <person name="Chen L.J."/>
            <person name="Yoshida K."/>
            <person name="Fujiwara S."/>
            <person name="Wang Z.W."/>
            <person name="Zhang Y.Q."/>
            <person name="Mitsuda N."/>
            <person name="Wang M."/>
            <person name="Liu G.H."/>
            <person name="Pecoraro L."/>
            <person name="Huang H.X."/>
            <person name="Xiao X.J."/>
            <person name="Lin M."/>
            <person name="Wu X.Y."/>
            <person name="Wu W.L."/>
            <person name="Chen Y.Y."/>
            <person name="Chang S.B."/>
            <person name="Sakamoto S."/>
            <person name="Ohme-Takagi M."/>
            <person name="Yagi M."/>
            <person name="Zeng S.J."/>
            <person name="Shen C.Y."/>
            <person name="Yeh C.M."/>
            <person name="Luo Y.B."/>
            <person name="Tsai W.C."/>
            <person name="Van de Peer Y."/>
            <person name="Liu Z.J."/>
        </authorList>
    </citation>
    <scope>NUCLEOTIDE SEQUENCE [LARGE SCALE GENOMIC DNA]</scope>
    <source>
        <strain evidence="13">cv. Shenzhen</strain>
        <tissue evidence="12">Stem</tissue>
    </source>
</reference>
<keyword evidence="4" id="KW-0677">Repeat</keyword>
<dbReference type="InterPro" id="IPR032675">
    <property type="entry name" value="LRR_dom_sf"/>
</dbReference>
<accession>A0A2H9ZVW2</accession>
<proteinExistence type="predicted"/>
<feature type="signal peptide" evidence="10">
    <location>
        <begin position="1"/>
        <end position="31"/>
    </location>
</feature>
<keyword evidence="12" id="KW-0808">Transferase</keyword>
<evidence type="ECO:0000256" key="8">
    <source>
        <dbReference type="ARBA" id="ARBA00023136"/>
    </source>
</evidence>
<dbReference type="GO" id="GO:0005524">
    <property type="term" value="F:ATP binding"/>
    <property type="evidence" value="ECO:0007669"/>
    <property type="project" value="UniProtKB-KW"/>
</dbReference>
<dbReference type="Gene3D" id="3.30.200.20">
    <property type="entry name" value="Phosphorylase Kinase, domain 1"/>
    <property type="match status" value="1"/>
</dbReference>
<dbReference type="Pfam" id="PF08263">
    <property type="entry name" value="LRRNT_2"/>
    <property type="match status" value="1"/>
</dbReference>
<gene>
    <name evidence="12" type="primary">RLK</name>
    <name evidence="12" type="ORF">AXF42_Ash020145</name>
</gene>
<dbReference type="EMBL" id="KZ453230">
    <property type="protein sequence ID" value="PKA47416.1"/>
    <property type="molecule type" value="Genomic_DNA"/>
</dbReference>
<evidence type="ECO:0000256" key="7">
    <source>
        <dbReference type="ARBA" id="ARBA00022989"/>
    </source>
</evidence>
<evidence type="ECO:0000256" key="10">
    <source>
        <dbReference type="SAM" id="SignalP"/>
    </source>
</evidence>
<evidence type="ECO:0000256" key="6">
    <source>
        <dbReference type="ARBA" id="ARBA00022840"/>
    </source>
</evidence>
<keyword evidence="3 9" id="KW-0812">Transmembrane</keyword>
<dbReference type="InterPro" id="IPR013210">
    <property type="entry name" value="LRR_N_plant-typ"/>
</dbReference>
<evidence type="ECO:0000256" key="4">
    <source>
        <dbReference type="ARBA" id="ARBA00022737"/>
    </source>
</evidence>
<evidence type="ECO:0000256" key="2">
    <source>
        <dbReference type="ARBA" id="ARBA00022614"/>
    </source>
</evidence>
<dbReference type="GO" id="GO:0004672">
    <property type="term" value="F:protein kinase activity"/>
    <property type="evidence" value="ECO:0007669"/>
    <property type="project" value="InterPro"/>
</dbReference>
<evidence type="ECO:0000256" key="1">
    <source>
        <dbReference type="ARBA" id="ARBA00004370"/>
    </source>
</evidence>
<dbReference type="InterPro" id="IPR000719">
    <property type="entry name" value="Prot_kinase_dom"/>
</dbReference>
<evidence type="ECO:0000256" key="9">
    <source>
        <dbReference type="SAM" id="Phobius"/>
    </source>
</evidence>
<feature type="transmembrane region" description="Helical" evidence="9">
    <location>
        <begin position="253"/>
        <end position="278"/>
    </location>
</feature>
<dbReference type="Proteomes" id="UP000236161">
    <property type="component" value="Unassembled WGS sequence"/>
</dbReference>
<dbReference type="PANTHER" id="PTHR48007:SF64">
    <property type="entry name" value="POLLEN RECEPTOR-LIKE KINASE 1"/>
    <property type="match status" value="1"/>
</dbReference>
<keyword evidence="6" id="KW-0067">ATP-binding</keyword>
<dbReference type="SUPFAM" id="SSF52058">
    <property type="entry name" value="L domain-like"/>
    <property type="match status" value="1"/>
</dbReference>
<dbReference type="Pfam" id="PF00560">
    <property type="entry name" value="LRR_1"/>
    <property type="match status" value="2"/>
</dbReference>
<dbReference type="STRING" id="1088818.A0A2H9ZVW2"/>
<dbReference type="InterPro" id="IPR001611">
    <property type="entry name" value="Leu-rich_rpt"/>
</dbReference>
<evidence type="ECO:0000259" key="11">
    <source>
        <dbReference type="PROSITE" id="PS50011"/>
    </source>
</evidence>
<dbReference type="Gene3D" id="3.80.10.10">
    <property type="entry name" value="Ribonuclease Inhibitor"/>
    <property type="match status" value="2"/>
</dbReference>
<evidence type="ECO:0000256" key="5">
    <source>
        <dbReference type="ARBA" id="ARBA00022741"/>
    </source>
</evidence>
<dbReference type="InterPro" id="IPR046959">
    <property type="entry name" value="PRK1-6/SRF4-like"/>
</dbReference>
<protein>
    <submittedName>
        <fullName evidence="12">Putative LRR receptor-like serine/threonine-protein kinase RLK</fullName>
    </submittedName>
</protein>
<keyword evidence="7 9" id="KW-1133">Transmembrane helix</keyword>
<dbReference type="PROSITE" id="PS50011">
    <property type="entry name" value="PROTEIN_KINASE_DOM"/>
    <property type="match status" value="1"/>
</dbReference>